<dbReference type="SUPFAM" id="SSF51569">
    <property type="entry name" value="Aldolase"/>
    <property type="match status" value="1"/>
</dbReference>
<dbReference type="Gene3D" id="3.20.20.70">
    <property type="entry name" value="Aldolase class I"/>
    <property type="match status" value="1"/>
</dbReference>
<reference evidence="6 7" key="1">
    <citation type="submission" date="2023-04" db="EMBL/GenBank/DDBJ databases">
        <title>A novel bacteria isolated from coastal sediment.</title>
        <authorList>
            <person name="Liu X.-J."/>
            <person name="Du Z.-J."/>
        </authorList>
    </citation>
    <scope>NUCLEOTIDE SEQUENCE [LARGE SCALE GENOMIC DNA]</scope>
    <source>
        <strain evidence="6 7">SDUM461004</strain>
    </source>
</reference>
<dbReference type="EC" id="4.1.3.16" evidence="6"/>
<name>A0ABU1AF77_9BACT</name>
<organism evidence="6 7">
    <name type="scientific">Thalassobacterium sedimentorum</name>
    <dbReference type="NCBI Taxonomy" id="3041258"/>
    <lineage>
        <taxon>Bacteria</taxon>
        <taxon>Pseudomonadati</taxon>
        <taxon>Verrucomicrobiota</taxon>
        <taxon>Opitutia</taxon>
        <taxon>Puniceicoccales</taxon>
        <taxon>Coraliomargaritaceae</taxon>
        <taxon>Thalassobacterium</taxon>
    </lineage>
</organism>
<evidence type="ECO:0000256" key="4">
    <source>
        <dbReference type="ARBA" id="ARBA00023239"/>
    </source>
</evidence>
<comment type="caution">
    <text evidence="6">The sequence shown here is derived from an EMBL/GenBank/DDBJ whole genome shotgun (WGS) entry which is preliminary data.</text>
</comment>
<keyword evidence="7" id="KW-1185">Reference proteome</keyword>
<dbReference type="GO" id="GO:0008675">
    <property type="term" value="F:2-dehydro-3-deoxy-phosphogluconate aldolase activity"/>
    <property type="evidence" value="ECO:0007669"/>
    <property type="project" value="UniProtKB-EC"/>
</dbReference>
<evidence type="ECO:0000256" key="1">
    <source>
        <dbReference type="ARBA" id="ARBA00004761"/>
    </source>
</evidence>
<dbReference type="InterPro" id="IPR013785">
    <property type="entry name" value="Aldolase_TIM"/>
</dbReference>
<dbReference type="PANTHER" id="PTHR30246:SF1">
    <property type="entry name" value="2-DEHYDRO-3-DEOXY-6-PHOSPHOGALACTONATE ALDOLASE-RELATED"/>
    <property type="match status" value="1"/>
</dbReference>
<evidence type="ECO:0000313" key="7">
    <source>
        <dbReference type="Proteomes" id="UP001243717"/>
    </source>
</evidence>
<dbReference type="EMBL" id="JARXIC010000003">
    <property type="protein sequence ID" value="MDQ8193312.1"/>
    <property type="molecule type" value="Genomic_DNA"/>
</dbReference>
<dbReference type="EC" id="4.1.2.14" evidence="6"/>
<dbReference type="Pfam" id="PF01081">
    <property type="entry name" value="Aldolase"/>
    <property type="match status" value="1"/>
</dbReference>
<gene>
    <name evidence="6" type="primary">eda</name>
    <name evidence="6" type="ORF">QEH59_02670</name>
</gene>
<keyword evidence="4 6" id="KW-0456">Lyase</keyword>
<dbReference type="RefSeq" id="WP_308983816.1">
    <property type="nucleotide sequence ID" value="NZ_JARXIC010000003.1"/>
</dbReference>
<dbReference type="PANTHER" id="PTHR30246">
    <property type="entry name" value="2-KETO-3-DEOXY-6-PHOSPHOGLUCONATE ALDOLASE"/>
    <property type="match status" value="1"/>
</dbReference>
<evidence type="ECO:0000256" key="5">
    <source>
        <dbReference type="ARBA" id="ARBA00023277"/>
    </source>
</evidence>
<dbReference type="NCBIfam" id="TIGR01182">
    <property type="entry name" value="eda"/>
    <property type="match status" value="1"/>
</dbReference>
<evidence type="ECO:0000313" key="6">
    <source>
        <dbReference type="EMBL" id="MDQ8193312.1"/>
    </source>
</evidence>
<comment type="subunit">
    <text evidence="3">Homotrimer.</text>
</comment>
<protein>
    <submittedName>
        <fullName evidence="6">Bifunctional 4-hydroxy-2-oxoglutarate aldolase/2-dehydro-3-deoxy-phosphogluconate aldolase</fullName>
        <ecNumber evidence="6">4.1.2.14</ecNumber>
        <ecNumber evidence="6">4.1.3.16</ecNumber>
    </submittedName>
</protein>
<accession>A0ABU1AF77</accession>
<comment type="similarity">
    <text evidence="2">Belongs to the KHG/KDPG aldolase family.</text>
</comment>
<sequence length="218" mass="23094">MSLIFLPDLVSKLSTSGIIAVVVLEDPADAGAMADALLEGGICAVELALRTPRSIEALIAMRKHAPELLLGAGTVIRPEQVKLAQDAGVDFAVAPGTNARVLTAARAAKLPFAPGIVTPSDIETSLEYDCNVLKFFPAEPSGGLAYLRNMTAPYKHLGLHFIPLGGLNVENVATYTEEPSVLAVGGSWVAPKDLIDRKDWKTVAARAREAVEIIRQNS</sequence>
<dbReference type="InterPro" id="IPR000887">
    <property type="entry name" value="Aldlse_KDPG_KHG"/>
</dbReference>
<dbReference type="GO" id="GO:0008700">
    <property type="term" value="F:(R,S)-4-hydroxy-2-oxoglutarate aldolase activity"/>
    <property type="evidence" value="ECO:0007669"/>
    <property type="project" value="UniProtKB-EC"/>
</dbReference>
<dbReference type="Proteomes" id="UP001243717">
    <property type="component" value="Unassembled WGS sequence"/>
</dbReference>
<evidence type="ECO:0000256" key="2">
    <source>
        <dbReference type="ARBA" id="ARBA00006906"/>
    </source>
</evidence>
<proteinExistence type="inferred from homology"/>
<comment type="pathway">
    <text evidence="1">Carbohydrate acid metabolism.</text>
</comment>
<keyword evidence="5" id="KW-0119">Carbohydrate metabolism</keyword>
<dbReference type="CDD" id="cd00452">
    <property type="entry name" value="KDPG_aldolase"/>
    <property type="match status" value="1"/>
</dbReference>
<evidence type="ECO:0000256" key="3">
    <source>
        <dbReference type="ARBA" id="ARBA00011233"/>
    </source>
</evidence>